<dbReference type="EMBL" id="AZIL01000429">
    <property type="protein sequence ID" value="EWM27601.1"/>
    <property type="molecule type" value="Genomic_DNA"/>
</dbReference>
<evidence type="ECO:0000256" key="1">
    <source>
        <dbReference type="ARBA" id="ARBA00022963"/>
    </source>
</evidence>
<dbReference type="InterPro" id="IPR029058">
    <property type="entry name" value="AB_hydrolase_fold"/>
</dbReference>
<comment type="caution">
    <text evidence="4">The sequence shown here is derived from an EMBL/GenBank/DDBJ whole genome shotgun (WGS) entry which is preliminary data.</text>
</comment>
<feature type="domain" description="AB hydrolase-1" evidence="3">
    <location>
        <begin position="78"/>
        <end position="287"/>
    </location>
</feature>
<dbReference type="GO" id="GO:0016042">
    <property type="term" value="P:lipid catabolic process"/>
    <property type="evidence" value="ECO:0007669"/>
    <property type="project" value="UniProtKB-KW"/>
</dbReference>
<evidence type="ECO:0000313" key="5">
    <source>
        <dbReference type="Proteomes" id="UP000019335"/>
    </source>
</evidence>
<evidence type="ECO:0000259" key="3">
    <source>
        <dbReference type="Pfam" id="PF12697"/>
    </source>
</evidence>
<dbReference type="AlphaFoldDB" id="W7U3U5"/>
<dbReference type="SUPFAM" id="SSF53474">
    <property type="entry name" value="alpha/beta-Hydrolases"/>
    <property type="match status" value="1"/>
</dbReference>
<organism evidence="4 5">
    <name type="scientific">Nannochloropsis gaditana</name>
    <dbReference type="NCBI Taxonomy" id="72520"/>
    <lineage>
        <taxon>Eukaryota</taxon>
        <taxon>Sar</taxon>
        <taxon>Stramenopiles</taxon>
        <taxon>Ochrophyta</taxon>
        <taxon>Eustigmatophyceae</taxon>
        <taxon>Eustigmatales</taxon>
        <taxon>Monodopsidaceae</taxon>
        <taxon>Nannochloropsis</taxon>
    </lineage>
</organism>
<dbReference type="OrthoDB" id="9974421at2759"/>
<name>W7U3U5_9STRA</name>
<sequence length="411" mass="45558">MRLLNSTKANEIRSFLGFHSAIPFGRAASYYSSVSSPSLEITSVYFPSRDGEHRLHTKRIRQANALPGTASSPRPVCLLFHGALSDGRVFYSVKSQRGLGCYLARTGNCDVFVADFRGRGLSRPPVSSLSNYGQHELIIDDVRAFSDGVAALVAREKGEEGNEGHTYSARQHWLAHSWGGIILSSALARNPSYASSVASQVWFGAKRVISVKSWEKVFKIDLVWGLLFPLLGKIYGFIPARRFKLGADDESLPFLSECSLWVRGGRWVDAKDGFDYAAGAQSMSNYPPTLSLAGEGDRVLGNPHDVLSFLKEHESQAPCPSSPTTVPPPFQFRVLSKRGGHKHDYDHSSFLLHRDCETDHFPLVLEWIRKHITGENCVIGPARTKSQLIASSATPQPRSFLLCILVLWWLR</sequence>
<keyword evidence="1" id="KW-0442">Lipid degradation</keyword>
<reference evidence="4 5" key="1">
    <citation type="journal article" date="2014" name="Mol. Plant">
        <title>Chromosome Scale Genome Assembly and Transcriptome Profiling of Nannochloropsis gaditana in Nitrogen Depletion.</title>
        <authorList>
            <person name="Corteggiani Carpinelli E."/>
            <person name="Telatin A."/>
            <person name="Vitulo N."/>
            <person name="Forcato C."/>
            <person name="D'Angelo M."/>
            <person name="Schiavon R."/>
            <person name="Vezzi A."/>
            <person name="Giacometti G.M."/>
            <person name="Morosinotto T."/>
            <person name="Valle G."/>
        </authorList>
    </citation>
    <scope>NUCLEOTIDE SEQUENCE [LARGE SCALE GENOMIC DNA]</scope>
    <source>
        <strain evidence="4 5">B-31</strain>
    </source>
</reference>
<accession>W7U3U5</accession>
<dbReference type="Gene3D" id="3.40.50.1820">
    <property type="entry name" value="alpha/beta hydrolase"/>
    <property type="match status" value="1"/>
</dbReference>
<keyword evidence="5" id="KW-1185">Reference proteome</keyword>
<dbReference type="InterPro" id="IPR000073">
    <property type="entry name" value="AB_hydrolase_1"/>
</dbReference>
<evidence type="ECO:0000256" key="2">
    <source>
        <dbReference type="ARBA" id="ARBA00023098"/>
    </source>
</evidence>
<proteinExistence type="predicted"/>
<dbReference type="Proteomes" id="UP000019335">
    <property type="component" value="Chromosome 6"/>
</dbReference>
<dbReference type="Pfam" id="PF12697">
    <property type="entry name" value="Abhydrolase_6"/>
    <property type="match status" value="1"/>
</dbReference>
<gene>
    <name evidence="4" type="ORF">Naga_100069g4</name>
</gene>
<protein>
    <submittedName>
        <fullName evidence="4">Esterase lipase</fullName>
    </submittedName>
</protein>
<dbReference type="PANTHER" id="PTHR11005">
    <property type="entry name" value="LYSOSOMAL ACID LIPASE-RELATED"/>
    <property type="match status" value="1"/>
</dbReference>
<keyword evidence="2" id="KW-0443">Lipid metabolism</keyword>
<evidence type="ECO:0000313" key="4">
    <source>
        <dbReference type="EMBL" id="EWM27601.1"/>
    </source>
</evidence>